<dbReference type="EMBL" id="JAUHPW010000005">
    <property type="protein sequence ID" value="MDN4475805.1"/>
    <property type="molecule type" value="Genomic_DNA"/>
</dbReference>
<protein>
    <submittedName>
        <fullName evidence="1">DUF429 domain-containing protein</fullName>
    </submittedName>
</protein>
<sequence length="230" mass="24572">MTYLGLDACKAGWVVAVVSDERWIDAFVATDIAAAETRGIDEFAAACMVVDIPIGIPDTGTRLADTLARRFIKPRGSSVFPTPVRAALLADTYADAREASVAASGKSLSAQAYAIRERILDADGYAGRARIPLVEGHPEVSFRAMAGSGIPHAKKTFAGMTLRHQLLQAEGIDVPMELEGRLGGASADDLLDAAAMAWTARRVARGDADRFPPLHLAERFSDDVDSAIWF</sequence>
<reference evidence="1" key="1">
    <citation type="submission" date="2023-06" db="EMBL/GenBank/DDBJ databases">
        <title>Sysu t00192.</title>
        <authorList>
            <person name="Gao L."/>
            <person name="Fang B.-Z."/>
            <person name="Li W.-J."/>
        </authorList>
    </citation>
    <scope>NUCLEOTIDE SEQUENCE</scope>
    <source>
        <strain evidence="1">SYSU T00192</strain>
    </source>
</reference>
<gene>
    <name evidence="1" type="ORF">QQX09_08040</name>
</gene>
<dbReference type="RefSeq" id="WP_301133234.1">
    <property type="nucleotide sequence ID" value="NZ_JAUHPW010000005.1"/>
</dbReference>
<accession>A0ABT8G9J8</accession>
<dbReference type="Pfam" id="PF04250">
    <property type="entry name" value="DUF429"/>
    <property type="match status" value="1"/>
</dbReference>
<evidence type="ECO:0000313" key="2">
    <source>
        <dbReference type="Proteomes" id="UP001172728"/>
    </source>
</evidence>
<comment type="caution">
    <text evidence="1">The sequence shown here is derived from an EMBL/GenBank/DDBJ whole genome shotgun (WGS) entry which is preliminary data.</text>
</comment>
<organism evidence="1 2">
    <name type="scientific">Demequina litoralis</name>
    <dbReference type="NCBI Taxonomy" id="3051660"/>
    <lineage>
        <taxon>Bacteria</taxon>
        <taxon>Bacillati</taxon>
        <taxon>Actinomycetota</taxon>
        <taxon>Actinomycetes</taxon>
        <taxon>Micrococcales</taxon>
        <taxon>Demequinaceae</taxon>
        <taxon>Demequina</taxon>
    </lineage>
</organism>
<dbReference type="InterPro" id="IPR007362">
    <property type="entry name" value="DUF429"/>
</dbReference>
<keyword evidence="2" id="KW-1185">Reference proteome</keyword>
<name>A0ABT8G9J8_9MICO</name>
<evidence type="ECO:0000313" key="1">
    <source>
        <dbReference type="EMBL" id="MDN4475805.1"/>
    </source>
</evidence>
<proteinExistence type="predicted"/>
<dbReference type="Proteomes" id="UP001172728">
    <property type="component" value="Unassembled WGS sequence"/>
</dbReference>